<protein>
    <submittedName>
        <fullName evidence="2">Uncharacterized protein</fullName>
    </submittedName>
</protein>
<evidence type="ECO:0000313" key="3">
    <source>
        <dbReference type="Proteomes" id="UP000244803"/>
    </source>
</evidence>
<evidence type="ECO:0000313" key="2">
    <source>
        <dbReference type="EMBL" id="UKJ87992.2"/>
    </source>
</evidence>
<evidence type="ECO:0000256" key="1">
    <source>
        <dbReference type="SAM" id="MobiDB-lite"/>
    </source>
</evidence>
<feature type="region of interest" description="Disordered" evidence="1">
    <location>
        <begin position="633"/>
        <end position="665"/>
    </location>
</feature>
<feature type="region of interest" description="Disordered" evidence="1">
    <location>
        <begin position="348"/>
        <end position="370"/>
    </location>
</feature>
<dbReference type="OrthoDB" id="365719at2759"/>
<dbReference type="Proteomes" id="UP000244803">
    <property type="component" value="Chromosome 1"/>
</dbReference>
<organism evidence="2 3">
    <name type="scientific">Theileria orientalis</name>
    <dbReference type="NCBI Taxonomy" id="68886"/>
    <lineage>
        <taxon>Eukaryota</taxon>
        <taxon>Sar</taxon>
        <taxon>Alveolata</taxon>
        <taxon>Apicomplexa</taxon>
        <taxon>Aconoidasida</taxon>
        <taxon>Piroplasmida</taxon>
        <taxon>Theileriidae</taxon>
        <taxon>Theileria</taxon>
    </lineage>
</organism>
<feature type="region of interest" description="Disordered" evidence="1">
    <location>
        <begin position="975"/>
        <end position="1009"/>
    </location>
</feature>
<reference evidence="2" key="1">
    <citation type="submission" date="2022-07" db="EMBL/GenBank/DDBJ databases">
        <title>Evaluation of T. orientalis genome assembly methods using nanopore sequencing and analysis of variation between genomes.</title>
        <authorList>
            <person name="Yam J."/>
            <person name="Micallef M.L."/>
            <person name="Liu M."/>
            <person name="Djordjevic S.P."/>
            <person name="Bogema D.R."/>
            <person name="Jenkins C."/>
        </authorList>
    </citation>
    <scope>NUCLEOTIDE SEQUENCE</scope>
    <source>
        <strain evidence="2">Fish Creek</strain>
    </source>
</reference>
<feature type="region of interest" description="Disordered" evidence="1">
    <location>
        <begin position="276"/>
        <end position="300"/>
    </location>
</feature>
<dbReference type="AlphaFoldDB" id="A0A976M428"/>
<feature type="compositionally biased region" description="Low complexity" evidence="1">
    <location>
        <begin position="743"/>
        <end position="753"/>
    </location>
</feature>
<sequence length="1069" mass="115917">MSNVVDLLTSLLEQVTPSKNHTSDQWLNLVSELKNNLKESRDSITNAKDPLTESLSTILSALQSSGSSGCSSSILSQNKVESSETREECTAKSDTSHKSEAELSESAVKESEQLSDPQLHTTKKRKYSLTTAFRSFFAKGKQGESKDRDNSSEVTSANEGVYQKITPLEKAVKRLRTSTLSSYTKELYPLVSRLSNRGDRNALRLNRDDNFRDDLSGRVPPLNFKLLMPHEHVTSPESSPTSPKNLFKNAETEIVADTDLDSANISAISSKYDVNVVEDDEVDDNSVSSEGTNSNDDTIEVDYSVTNTEDAMVLYEGNREVDEGSTESSGGFVSREGLVVGAYDEGASVADGKDEVDGDQEKDVTDDRGEEVVEGVEAVDGVEVVGGRGGQVNSEGNANTTAVVESVATNLPDADVKDESKVEAAPAFVMSSAPSLDSEKKNEFKEGPREFINKMRESKEHVYTPLREINSTTDKVNLYLVATEMIKSKFFIFKRKMCVFNYNAVDPSVYFNQSYVNPDVDYSIQILAPIDGMHHHINFGDILRLKRVDAHVKHEKGKKYVNILIPDKCNPTVRAWRLNNLDDANNNLDDANSSSSDTLNSSGSSTAPYTGNTNSLAVTGSAAVTENSVYNDAENSGKSINSGKSNSNVSNHGTTGTGSGSTSGSSVTLVGLKSAGEATDNVEIADGNDSASVGAESHATSDDTVIVEERLVIDGAIVPDIRKNDITKSGCEAVDLINSINTSENYNTSTSSSVRDNTNTSSSVRDDSDNVGAIEVNVDGTDGATTAIKATAVADTSDSGATAVNTGNSTAVGTSNDNDVATTANDVEAENFEVWKRNSITVIGSDNLTYTKKDYNILMHLKEYSKRLDPVKVFRRPDLLRTLSQASPENLDFIVKVHNVSKDYTFVVSDATAKALVVELDPMLVENVFRSYNPVKKGDWIKLRSFYKAEGCTSLTLRPSSFACVTRLPPLSQKVVGDETPRPAEKNVNKANGSKANGLPGSKKENGRNRTVNLEVWTRTSCLNNSFPKRIKKSPSFIEKLLSTHHTVTFQKASPEPVTVEKEEGEISQ</sequence>
<feature type="region of interest" description="Disordered" evidence="1">
    <location>
        <begin position="587"/>
        <end position="611"/>
    </location>
</feature>
<feature type="region of interest" description="Disordered" evidence="1">
    <location>
        <begin position="680"/>
        <end position="699"/>
    </location>
</feature>
<feature type="compositionally biased region" description="Low complexity" evidence="1">
    <location>
        <begin position="587"/>
        <end position="607"/>
    </location>
</feature>
<feature type="region of interest" description="Disordered" evidence="1">
    <location>
        <begin position="743"/>
        <end position="768"/>
    </location>
</feature>
<feature type="compositionally biased region" description="Basic and acidic residues" evidence="1">
    <location>
        <begin position="81"/>
        <end position="112"/>
    </location>
</feature>
<feature type="compositionally biased region" description="Basic and acidic residues" evidence="1">
    <location>
        <begin position="351"/>
        <end position="370"/>
    </location>
</feature>
<name>A0A976M428_THEOR</name>
<feature type="compositionally biased region" description="Low complexity" evidence="1">
    <location>
        <begin position="636"/>
        <end position="654"/>
    </location>
</feature>
<feature type="compositionally biased region" description="Low complexity" evidence="1">
    <location>
        <begin position="64"/>
        <end position="77"/>
    </location>
</feature>
<gene>
    <name evidence="2" type="ORF">MACJ_000434</name>
</gene>
<accession>A0A976M428</accession>
<feature type="region of interest" description="Disordered" evidence="1">
    <location>
        <begin position="64"/>
        <end position="123"/>
    </location>
</feature>
<dbReference type="EMBL" id="CP056065">
    <property type="protein sequence ID" value="UKJ87992.2"/>
    <property type="molecule type" value="Genomic_DNA"/>
</dbReference>
<feature type="compositionally biased region" description="Polar residues" evidence="1">
    <location>
        <begin position="754"/>
        <end position="763"/>
    </location>
</feature>
<feature type="compositionally biased region" description="Basic and acidic residues" evidence="1">
    <location>
        <begin position="976"/>
        <end position="988"/>
    </location>
</feature>
<proteinExistence type="predicted"/>